<protein>
    <submittedName>
        <fullName evidence="2">Uncharacterized protein</fullName>
    </submittedName>
</protein>
<gene>
    <name evidence="2" type="ORF">GBG19_00005</name>
</gene>
<feature type="signal peptide" evidence="1">
    <location>
        <begin position="1"/>
        <end position="20"/>
    </location>
</feature>
<accession>A0A6L4WXS2</accession>
<organism evidence="2 3">
    <name type="scientific">Poseidonibacter ostreae</name>
    <dbReference type="NCBI Taxonomy" id="2654171"/>
    <lineage>
        <taxon>Bacteria</taxon>
        <taxon>Pseudomonadati</taxon>
        <taxon>Campylobacterota</taxon>
        <taxon>Epsilonproteobacteria</taxon>
        <taxon>Campylobacterales</taxon>
        <taxon>Arcobacteraceae</taxon>
        <taxon>Poseidonibacter</taxon>
    </lineage>
</organism>
<evidence type="ECO:0000313" key="2">
    <source>
        <dbReference type="EMBL" id="KAB7891250.1"/>
    </source>
</evidence>
<dbReference type="RefSeq" id="WP_152279352.1">
    <property type="nucleotide sequence ID" value="NZ_WFKK01000001.1"/>
</dbReference>
<proteinExistence type="predicted"/>
<dbReference type="AlphaFoldDB" id="A0A6L4WXS2"/>
<evidence type="ECO:0000313" key="3">
    <source>
        <dbReference type="Proteomes" id="UP000472839"/>
    </source>
</evidence>
<comment type="caution">
    <text evidence="2">The sequence shown here is derived from an EMBL/GenBank/DDBJ whole genome shotgun (WGS) entry which is preliminary data.</text>
</comment>
<keyword evidence="1" id="KW-0732">Signal</keyword>
<evidence type="ECO:0000256" key="1">
    <source>
        <dbReference type="SAM" id="SignalP"/>
    </source>
</evidence>
<feature type="chain" id="PRO_5027013493" evidence="1">
    <location>
        <begin position="21"/>
        <end position="117"/>
    </location>
</feature>
<dbReference type="EMBL" id="WFKK01000001">
    <property type="protein sequence ID" value="KAB7891250.1"/>
    <property type="molecule type" value="Genomic_DNA"/>
</dbReference>
<dbReference type="Proteomes" id="UP000472839">
    <property type="component" value="Unassembled WGS sequence"/>
</dbReference>
<sequence>MKKKNSTKLILLLAPLFLMANATNTDNMLHYEKVDRANMKKSQAQINATYLYGIKLMKNALVTLKKENKLNKSQLKEECNPSLYTAIFGETIVDDLSQKNSEKQFLRDCRKYIKKIK</sequence>
<reference evidence="2 3" key="1">
    <citation type="submission" date="2019-10" db="EMBL/GenBank/DDBJ databases">
        <title>Poseidonibacter ostreae sp. nov., isolated from the gut of the Ostrea denselamellosa.</title>
        <authorList>
            <person name="Choi A."/>
        </authorList>
    </citation>
    <scope>NUCLEOTIDE SEQUENCE [LARGE SCALE GENOMIC DNA]</scope>
    <source>
        <strain evidence="2 3">SJOD-M-33</strain>
    </source>
</reference>
<name>A0A6L4WXS2_9BACT</name>